<gene>
    <name evidence="2" type="ORF">J2S69_002945</name>
    <name evidence="1" type="ORF">O2L01_05040</name>
</gene>
<dbReference type="Proteomes" id="UP001145799">
    <property type="component" value="Unassembled WGS sequence"/>
</dbReference>
<reference evidence="2 4" key="2">
    <citation type="submission" date="2023-07" db="EMBL/GenBank/DDBJ databases">
        <title>Sequencing the genomes of 1000 actinobacteria strains.</title>
        <authorList>
            <person name="Klenk H.-P."/>
        </authorList>
    </citation>
    <scope>NUCLEOTIDE SEQUENCE [LARGE SCALE GENOMIC DNA]</scope>
    <source>
        <strain evidence="2 4">DSM 44724</strain>
    </source>
</reference>
<evidence type="ECO:0000313" key="2">
    <source>
        <dbReference type="EMBL" id="MDR7339226.1"/>
    </source>
</evidence>
<sequence length="363" mass="41014">MRSDDDRILDFINDGISKLAEEDPDRPIDEIRDEIFKQLLPEVRSICPELSKEIDAGVKSIRISRTEDSARISKATLQENAIVFERAESLIACAELINRRLLDAFSTSDEVIKYVRSDDGSNMVQGNTLKLLMLLSMQGRICTLSSETVTLLKSGFLEGTFARQRTMYETVVILAVIGRGGPEIAERYQAYAAFEHLAELNALDHPESILIHDYSESDRQETEEQVRWGIQKYGDSIKRPYEWAKPLLPEKKGRIHFSDLDELITNFSIKGIYLTGNYGIHSGPFATINNVKFDRRYPFNSGPERIENEAVRNIIHVMSILLAVSVDNASRAATALLACLREVVPLGILDELHEDLIREISDL</sequence>
<name>A0A9X3PG58_9ACTN</name>
<reference evidence="1" key="1">
    <citation type="submission" date="2022-12" db="EMBL/GenBank/DDBJ databases">
        <title>Gycomyces niveus sp.nov., a novel actinomycete isolated from soil in Shouguang.</title>
        <authorList>
            <person name="Yang X."/>
        </authorList>
    </citation>
    <scope>NUCLEOTIDE SEQUENCE</scope>
    <source>
        <strain evidence="1">DSM 44724</strain>
    </source>
</reference>
<comment type="caution">
    <text evidence="1">The sequence shown here is derived from an EMBL/GenBank/DDBJ whole genome shotgun (WGS) entry which is preliminary data.</text>
</comment>
<evidence type="ECO:0000313" key="3">
    <source>
        <dbReference type="Proteomes" id="UP001145799"/>
    </source>
</evidence>
<dbReference type="EMBL" id="JAVDYD010000001">
    <property type="protein sequence ID" value="MDR7339226.1"/>
    <property type="molecule type" value="Genomic_DNA"/>
</dbReference>
<dbReference type="Proteomes" id="UP001183604">
    <property type="component" value="Unassembled WGS sequence"/>
</dbReference>
<dbReference type="AlphaFoldDB" id="A0A9X3PG58"/>
<protein>
    <submittedName>
        <fullName evidence="1">DUF5677 domain-containing protein</fullName>
    </submittedName>
</protein>
<dbReference type="Pfam" id="PF18928">
    <property type="entry name" value="DUF5677"/>
    <property type="match status" value="1"/>
</dbReference>
<dbReference type="RefSeq" id="WP_270120782.1">
    <property type="nucleotide sequence ID" value="NZ_BAAAOM010000004.1"/>
</dbReference>
<proteinExistence type="predicted"/>
<accession>A0A9X3PG58</accession>
<evidence type="ECO:0000313" key="1">
    <source>
        <dbReference type="EMBL" id="MDA1384342.1"/>
    </source>
</evidence>
<dbReference type="EMBL" id="JAPZVQ010000002">
    <property type="protein sequence ID" value="MDA1384342.1"/>
    <property type="molecule type" value="Genomic_DNA"/>
</dbReference>
<dbReference type="InterPro" id="IPR043733">
    <property type="entry name" value="DUF5677"/>
</dbReference>
<organism evidence="1 3">
    <name type="scientific">Glycomyces lechevalierae</name>
    <dbReference type="NCBI Taxonomy" id="256034"/>
    <lineage>
        <taxon>Bacteria</taxon>
        <taxon>Bacillati</taxon>
        <taxon>Actinomycetota</taxon>
        <taxon>Actinomycetes</taxon>
        <taxon>Glycomycetales</taxon>
        <taxon>Glycomycetaceae</taxon>
        <taxon>Glycomyces</taxon>
    </lineage>
</organism>
<keyword evidence="4" id="KW-1185">Reference proteome</keyword>
<evidence type="ECO:0000313" key="4">
    <source>
        <dbReference type="Proteomes" id="UP001183604"/>
    </source>
</evidence>